<dbReference type="Proteomes" id="UP001597362">
    <property type="component" value="Unassembled WGS sequence"/>
</dbReference>
<keyword evidence="1" id="KW-0238">DNA-binding</keyword>
<dbReference type="Gene3D" id="1.10.10.10">
    <property type="entry name" value="Winged helix-like DNA-binding domain superfamily/Winged helix DNA-binding domain"/>
    <property type="match status" value="1"/>
</dbReference>
<dbReference type="PANTHER" id="PTHR33221:SF4">
    <property type="entry name" value="HTH-TYPE TRANSCRIPTIONAL REPRESSOR NSRR"/>
    <property type="match status" value="1"/>
</dbReference>
<dbReference type="Pfam" id="PF02082">
    <property type="entry name" value="Rrf2"/>
    <property type="match status" value="1"/>
</dbReference>
<sequence>MHLTQYTDYSLRVLIYLALKQGDQLSNIKEIANHYHISHNHLMKVIYQLGKLGLVETIRGRSGGIRLALEPEQINIGQVVRRTEEGFVIVECFDPTKNRCKLSANCQLQSILHEALAAFLHVLDRYNLADLVQNKDSLLLLLHGER</sequence>
<accession>A0ABW4YLM9</accession>
<dbReference type="InterPro" id="IPR000944">
    <property type="entry name" value="Tscrpt_reg_Rrf2"/>
</dbReference>
<comment type="cofactor">
    <cofactor evidence="2">
        <name>[2Fe-2S] cluster</name>
        <dbReference type="ChEBI" id="CHEBI:190135"/>
    </cofactor>
</comment>
<reference evidence="5" key="1">
    <citation type="journal article" date="2019" name="Int. J. Syst. Evol. Microbiol.">
        <title>The Global Catalogue of Microorganisms (GCM) 10K type strain sequencing project: providing services to taxonomists for standard genome sequencing and annotation.</title>
        <authorList>
            <consortium name="The Broad Institute Genomics Platform"/>
            <consortium name="The Broad Institute Genome Sequencing Center for Infectious Disease"/>
            <person name="Wu L."/>
            <person name="Ma J."/>
        </authorList>
    </citation>
    <scope>NUCLEOTIDE SEQUENCE [LARGE SCALE GENOMIC DNA]</scope>
    <source>
        <strain evidence="5">GH52</strain>
    </source>
</reference>
<evidence type="ECO:0000256" key="1">
    <source>
        <dbReference type="ARBA" id="ARBA00023125"/>
    </source>
</evidence>
<dbReference type="EMBL" id="JBHUHO010000031">
    <property type="protein sequence ID" value="MFD2116574.1"/>
    <property type="molecule type" value="Genomic_DNA"/>
</dbReference>
<evidence type="ECO:0000256" key="2">
    <source>
        <dbReference type="ARBA" id="ARBA00034078"/>
    </source>
</evidence>
<protein>
    <recommendedName>
        <fullName evidence="3">HTH-type transcriptional regulator NsrR</fullName>
    </recommendedName>
</protein>
<proteinExistence type="predicted"/>
<dbReference type="NCBIfam" id="TIGR00738">
    <property type="entry name" value="rrf2_super"/>
    <property type="match status" value="1"/>
</dbReference>
<keyword evidence="5" id="KW-1185">Reference proteome</keyword>
<dbReference type="InterPro" id="IPR030489">
    <property type="entry name" value="TR_Rrf2-type_CS"/>
</dbReference>
<gene>
    <name evidence="4" type="ORF">ACFSJH_12650</name>
</gene>
<dbReference type="PROSITE" id="PS51197">
    <property type="entry name" value="HTH_RRF2_2"/>
    <property type="match status" value="1"/>
</dbReference>
<dbReference type="InterPro" id="IPR036390">
    <property type="entry name" value="WH_DNA-bd_sf"/>
</dbReference>
<comment type="caution">
    <text evidence="4">The sequence shown here is derived from an EMBL/GenBank/DDBJ whole genome shotgun (WGS) entry which is preliminary data.</text>
</comment>
<dbReference type="PANTHER" id="PTHR33221">
    <property type="entry name" value="WINGED HELIX-TURN-HELIX TRANSCRIPTIONAL REGULATOR, RRF2 FAMILY"/>
    <property type="match status" value="1"/>
</dbReference>
<dbReference type="InterPro" id="IPR036388">
    <property type="entry name" value="WH-like_DNA-bd_sf"/>
</dbReference>
<dbReference type="SUPFAM" id="SSF46785">
    <property type="entry name" value="Winged helix' DNA-binding domain"/>
    <property type="match status" value="1"/>
</dbReference>
<dbReference type="PROSITE" id="PS01332">
    <property type="entry name" value="HTH_RRF2_1"/>
    <property type="match status" value="1"/>
</dbReference>
<name>A0ABW4YLM9_9BACL</name>
<evidence type="ECO:0000313" key="5">
    <source>
        <dbReference type="Proteomes" id="UP001597362"/>
    </source>
</evidence>
<evidence type="ECO:0000256" key="3">
    <source>
        <dbReference type="ARBA" id="ARBA00040173"/>
    </source>
</evidence>
<evidence type="ECO:0000313" key="4">
    <source>
        <dbReference type="EMBL" id="MFD2116574.1"/>
    </source>
</evidence>
<organism evidence="4 5">
    <name type="scientific">Paenibacillus yanchengensis</name>
    <dbReference type="NCBI Taxonomy" id="2035833"/>
    <lineage>
        <taxon>Bacteria</taxon>
        <taxon>Bacillati</taxon>
        <taxon>Bacillota</taxon>
        <taxon>Bacilli</taxon>
        <taxon>Bacillales</taxon>
        <taxon>Paenibacillaceae</taxon>
        <taxon>Paenibacillus</taxon>
    </lineage>
</organism>
<dbReference type="RefSeq" id="WP_377772909.1">
    <property type="nucleotide sequence ID" value="NZ_JBHUHO010000031.1"/>
</dbReference>